<evidence type="ECO:0000259" key="2">
    <source>
        <dbReference type="Pfam" id="PF13568"/>
    </source>
</evidence>
<protein>
    <submittedName>
        <fullName evidence="3">Outer membrane protein beta-barrel domain-containing protein</fullName>
    </submittedName>
</protein>
<dbReference type="EMBL" id="FOXQ01000003">
    <property type="protein sequence ID" value="SFP89194.1"/>
    <property type="molecule type" value="Genomic_DNA"/>
</dbReference>
<dbReference type="RefSeq" id="WP_090656267.1">
    <property type="nucleotide sequence ID" value="NZ_FOXQ01000003.1"/>
</dbReference>
<accession>A0A1I5U1N9</accession>
<evidence type="ECO:0000313" key="4">
    <source>
        <dbReference type="Proteomes" id="UP000199031"/>
    </source>
</evidence>
<gene>
    <name evidence="3" type="ORF">SAMN05444277_10310</name>
</gene>
<dbReference type="AlphaFoldDB" id="A0A1I5U1N9"/>
<keyword evidence="4" id="KW-1185">Reference proteome</keyword>
<proteinExistence type="predicted"/>
<evidence type="ECO:0000313" key="3">
    <source>
        <dbReference type="EMBL" id="SFP89194.1"/>
    </source>
</evidence>
<dbReference type="Proteomes" id="UP000199031">
    <property type="component" value="Unassembled WGS sequence"/>
</dbReference>
<dbReference type="Pfam" id="PF13568">
    <property type="entry name" value="OMP_b-brl_2"/>
    <property type="match status" value="1"/>
</dbReference>
<keyword evidence="1" id="KW-0732">Signal</keyword>
<reference evidence="3 4" key="1">
    <citation type="submission" date="2016-10" db="EMBL/GenBank/DDBJ databases">
        <authorList>
            <person name="de Groot N.N."/>
        </authorList>
    </citation>
    <scope>NUCLEOTIDE SEQUENCE [LARGE SCALE GENOMIC DNA]</scope>
    <source>
        <strain evidence="3 4">DSM 28286</strain>
    </source>
</reference>
<sequence length="209" mass="23033">MKLNALRWALSALIIFSIHLKTHAQVSVGPEIGFTASGLYNDNDIYAGLNYHGGVTAHFQLTNFLAIRPSLLFKAGDMEIADDYYDEKYSLNRISLPVPIMYSHIFGNNSTLFAGAGPNLMYNISGKYSSAGYTSKIEFGSDTAGQIKRFDIGLQLKGGYQFANGISLSTFFNLGLSNLSNDSYYKLKSMDAFGFSIGWMFGSNSSDYY</sequence>
<dbReference type="STRING" id="1465490.SAMN05444277_10310"/>
<feature type="chain" id="PRO_5011595860" evidence="1">
    <location>
        <begin position="25"/>
        <end position="209"/>
    </location>
</feature>
<feature type="domain" description="Outer membrane protein beta-barrel" evidence="2">
    <location>
        <begin position="26"/>
        <end position="180"/>
    </location>
</feature>
<name>A0A1I5U1N9_9BACT</name>
<dbReference type="OrthoDB" id="1011748at2"/>
<evidence type="ECO:0000256" key="1">
    <source>
        <dbReference type="SAM" id="SignalP"/>
    </source>
</evidence>
<dbReference type="InterPro" id="IPR025665">
    <property type="entry name" value="Beta-barrel_OMP_2"/>
</dbReference>
<organism evidence="3 4">
    <name type="scientific">Parafilimonas terrae</name>
    <dbReference type="NCBI Taxonomy" id="1465490"/>
    <lineage>
        <taxon>Bacteria</taxon>
        <taxon>Pseudomonadati</taxon>
        <taxon>Bacteroidota</taxon>
        <taxon>Chitinophagia</taxon>
        <taxon>Chitinophagales</taxon>
        <taxon>Chitinophagaceae</taxon>
        <taxon>Parafilimonas</taxon>
    </lineage>
</organism>
<feature type="signal peptide" evidence="1">
    <location>
        <begin position="1"/>
        <end position="24"/>
    </location>
</feature>